<evidence type="ECO:0000256" key="1">
    <source>
        <dbReference type="ARBA" id="ARBA00023015"/>
    </source>
</evidence>
<evidence type="ECO:0000256" key="3">
    <source>
        <dbReference type="ARBA" id="ARBA00023163"/>
    </source>
</evidence>
<gene>
    <name evidence="6" type="ORF">C3942_05880</name>
</gene>
<proteinExistence type="predicted"/>
<dbReference type="InterPro" id="IPR020449">
    <property type="entry name" value="Tscrpt_reg_AraC-type_HTH"/>
</dbReference>
<evidence type="ECO:0000256" key="4">
    <source>
        <dbReference type="SAM" id="MobiDB-lite"/>
    </source>
</evidence>
<feature type="region of interest" description="Disordered" evidence="4">
    <location>
        <begin position="23"/>
        <end position="47"/>
    </location>
</feature>
<feature type="domain" description="HTH araC/xylS-type" evidence="5">
    <location>
        <begin position="282"/>
        <end position="379"/>
    </location>
</feature>
<protein>
    <submittedName>
        <fullName evidence="6">AraC family transcriptional regulator</fullName>
    </submittedName>
</protein>
<dbReference type="InterPro" id="IPR032687">
    <property type="entry name" value="AraC-type_N"/>
</dbReference>
<dbReference type="OrthoDB" id="5722175at2"/>
<dbReference type="EMBL" id="PSNW01000002">
    <property type="protein sequence ID" value="PPE75202.1"/>
    <property type="molecule type" value="Genomic_DNA"/>
</dbReference>
<keyword evidence="1" id="KW-0805">Transcription regulation</keyword>
<dbReference type="Pfam" id="PF12833">
    <property type="entry name" value="HTH_18"/>
    <property type="match status" value="1"/>
</dbReference>
<dbReference type="GO" id="GO:0005829">
    <property type="term" value="C:cytosol"/>
    <property type="evidence" value="ECO:0007669"/>
    <property type="project" value="TreeGrafter"/>
</dbReference>
<accession>A0A2S5TJS5</accession>
<sequence length="385" mass="42965">MRGLHDVSSVICCGRTIGRRRSVVSGASGRDDGHLGPGSRRGMRPDDLGRPFVPVVYGVLIQDVAERHGVDRAALLAAAAVPQALLDDPNGRLTQLQAGTLLYQAVALSREPALGYEIGLHSSLTSHGLMGYGMISSSTLREAIELSVKFLQLRLPMFRMRLFTDGGHAAIEISEAMPLNAAVRQCLLDLFLVGMSRVAPALTGHRMPEIQLWFDSPEPPYYARYRERLPPMRFDMGSSQLRFRSTYLDLRPDTANPVTARMVEEQCRRELEQLGFAGDIPGQVRAMLRDAQGDYPGLERIARRLHMSSRTLKRKLKEHRTSFHRLLEETRRAESIRLLRSTALSVEQIAERLGYSDTSNFCRAFRKWTSASPNVFRAKDAAPGP</sequence>
<dbReference type="Pfam" id="PF12625">
    <property type="entry name" value="Arabinose_bd"/>
    <property type="match status" value="1"/>
</dbReference>
<evidence type="ECO:0000259" key="5">
    <source>
        <dbReference type="PROSITE" id="PS01124"/>
    </source>
</evidence>
<dbReference type="SUPFAM" id="SSF46689">
    <property type="entry name" value="Homeodomain-like"/>
    <property type="match status" value="1"/>
</dbReference>
<organism evidence="6 7">
    <name type="scientific">Solimonas fluminis</name>
    <dbReference type="NCBI Taxonomy" id="2086571"/>
    <lineage>
        <taxon>Bacteria</taxon>
        <taxon>Pseudomonadati</taxon>
        <taxon>Pseudomonadota</taxon>
        <taxon>Gammaproteobacteria</taxon>
        <taxon>Nevskiales</taxon>
        <taxon>Nevskiaceae</taxon>
        <taxon>Solimonas</taxon>
    </lineage>
</organism>
<dbReference type="GO" id="GO:0003700">
    <property type="term" value="F:DNA-binding transcription factor activity"/>
    <property type="evidence" value="ECO:0007669"/>
    <property type="project" value="InterPro"/>
</dbReference>
<dbReference type="PANTHER" id="PTHR47894">
    <property type="entry name" value="HTH-TYPE TRANSCRIPTIONAL REGULATOR GADX"/>
    <property type="match status" value="1"/>
</dbReference>
<dbReference type="Gene3D" id="1.10.10.60">
    <property type="entry name" value="Homeodomain-like"/>
    <property type="match status" value="1"/>
</dbReference>
<comment type="caution">
    <text evidence="6">The sequence shown here is derived from an EMBL/GenBank/DDBJ whole genome shotgun (WGS) entry which is preliminary data.</text>
</comment>
<name>A0A2S5TJS5_9GAMM</name>
<dbReference type="PROSITE" id="PS01124">
    <property type="entry name" value="HTH_ARAC_FAMILY_2"/>
    <property type="match status" value="1"/>
</dbReference>
<dbReference type="SMART" id="SM00342">
    <property type="entry name" value="HTH_ARAC"/>
    <property type="match status" value="1"/>
</dbReference>
<dbReference type="PRINTS" id="PR00032">
    <property type="entry name" value="HTHARAC"/>
</dbReference>
<evidence type="ECO:0000256" key="2">
    <source>
        <dbReference type="ARBA" id="ARBA00023125"/>
    </source>
</evidence>
<keyword evidence="3" id="KW-0804">Transcription</keyword>
<dbReference type="InterPro" id="IPR018060">
    <property type="entry name" value="HTH_AraC"/>
</dbReference>
<dbReference type="AlphaFoldDB" id="A0A2S5TJS5"/>
<evidence type="ECO:0000313" key="6">
    <source>
        <dbReference type="EMBL" id="PPE75202.1"/>
    </source>
</evidence>
<dbReference type="Proteomes" id="UP000238220">
    <property type="component" value="Unassembled WGS sequence"/>
</dbReference>
<keyword evidence="7" id="KW-1185">Reference proteome</keyword>
<reference evidence="6 7" key="1">
    <citation type="submission" date="2018-02" db="EMBL/GenBank/DDBJ databases">
        <title>Genome sequencing of Solimonas sp. HR-BB.</title>
        <authorList>
            <person name="Lee Y."/>
            <person name="Jeon C.O."/>
        </authorList>
    </citation>
    <scope>NUCLEOTIDE SEQUENCE [LARGE SCALE GENOMIC DNA]</scope>
    <source>
        <strain evidence="6 7">HR-BB</strain>
    </source>
</reference>
<dbReference type="InterPro" id="IPR009057">
    <property type="entry name" value="Homeodomain-like_sf"/>
</dbReference>
<dbReference type="GO" id="GO:0000976">
    <property type="term" value="F:transcription cis-regulatory region binding"/>
    <property type="evidence" value="ECO:0007669"/>
    <property type="project" value="TreeGrafter"/>
</dbReference>
<keyword evidence="2" id="KW-0238">DNA-binding</keyword>
<evidence type="ECO:0000313" key="7">
    <source>
        <dbReference type="Proteomes" id="UP000238220"/>
    </source>
</evidence>
<dbReference type="PANTHER" id="PTHR47894:SF1">
    <property type="entry name" value="HTH-TYPE TRANSCRIPTIONAL REGULATOR VQSM"/>
    <property type="match status" value="1"/>
</dbReference>